<gene>
    <name evidence="3" type="ORF">QM012_003387</name>
</gene>
<dbReference type="Pfam" id="PF00144">
    <property type="entry name" value="Beta-lactamase"/>
    <property type="match status" value="1"/>
</dbReference>
<dbReference type="EMBL" id="JASGXD010000016">
    <property type="protein sequence ID" value="KAK6000662.1"/>
    <property type="molecule type" value="Genomic_DNA"/>
</dbReference>
<dbReference type="Gene3D" id="3.40.710.10">
    <property type="entry name" value="DD-peptidase/beta-lactamase superfamily"/>
    <property type="match status" value="1"/>
</dbReference>
<evidence type="ECO:0000259" key="2">
    <source>
        <dbReference type="Pfam" id="PF00144"/>
    </source>
</evidence>
<comment type="caution">
    <text evidence="3">The sequence shown here is derived from an EMBL/GenBank/DDBJ whole genome shotgun (WGS) entry which is preliminary data.</text>
</comment>
<reference evidence="3 4" key="1">
    <citation type="submission" date="2023-11" db="EMBL/GenBank/DDBJ databases">
        <title>Draft genome sequence and annotation of the polyextremotolerant black yeast-like fungus Aureobasidium pullulans NRRL 62042.</title>
        <authorList>
            <person name="Dielentheis-Frenken M.R.E."/>
            <person name="Wibberg D."/>
            <person name="Blank L.M."/>
            <person name="Tiso T."/>
        </authorList>
    </citation>
    <scope>NUCLEOTIDE SEQUENCE [LARGE SCALE GENOMIC DNA]</scope>
    <source>
        <strain evidence="3 4">NRRL 62042</strain>
    </source>
</reference>
<feature type="domain" description="Beta-lactamase-related" evidence="2">
    <location>
        <begin position="23"/>
        <end position="378"/>
    </location>
</feature>
<evidence type="ECO:0000256" key="1">
    <source>
        <dbReference type="ARBA" id="ARBA00038215"/>
    </source>
</evidence>
<dbReference type="InterPro" id="IPR001466">
    <property type="entry name" value="Beta-lactam-related"/>
</dbReference>
<sequence>MNTEIVELLKAAGPTIAEIGRVSGAPGISVAIAHDGQMIHEVHFGYRDLQTQDAPDTNTRYGIGSLTKAFTAAAIGILVDDGKLQYDTPLSHILPDFDHTDPVVTQQLTIRELLTHTTGLVAANHWWYGAGASLLLEKKDLIPAFNRLEHVCPVRTHYAYSNWGYAVAGEAIEILSGMSYGEFLKARVFEPLDMHETSVNSALASESQMAKPYTVLDDGKFYRLPLPPSNDGTIMAAAQGIISTTADMLKFSTALLAAQKAELDSPNGPSHPLLKNVARQLTFHVLTTPASLLERSYGYGFHRIQLPNPFAGLECNSMFVQRMPTLAANANSTLAITHPGSLAGYTSALTLLPELNMSLIVFTNSIGFGDPADWINQLLVETLVAGRSSNDYIAMAEEAKRSHIQRFQDMELTFDDARMSATLNRPMEDYIGTYVNQNQMPFKIVIRRKHNANLQVMFQGLESQAWDLHLCGEDVLDWFCPRDDLAKRALFTYSGPDLFKLRFGSDDEGNINRVCWKVDPVVPLKRLCFNKVSDASRDV</sequence>
<comment type="similarity">
    <text evidence="1">Belongs to the peptidase S12 family.</text>
</comment>
<dbReference type="Proteomes" id="UP001341245">
    <property type="component" value="Unassembled WGS sequence"/>
</dbReference>
<dbReference type="InterPro" id="IPR012338">
    <property type="entry name" value="Beta-lactam/transpept-like"/>
</dbReference>
<name>A0ABR0T892_AURPU</name>
<evidence type="ECO:0000313" key="4">
    <source>
        <dbReference type="Proteomes" id="UP001341245"/>
    </source>
</evidence>
<dbReference type="SUPFAM" id="SSF56601">
    <property type="entry name" value="beta-lactamase/transpeptidase-like"/>
    <property type="match status" value="1"/>
</dbReference>
<dbReference type="InterPro" id="IPR050491">
    <property type="entry name" value="AmpC-like"/>
</dbReference>
<accession>A0ABR0T892</accession>
<organism evidence="3 4">
    <name type="scientific">Aureobasidium pullulans</name>
    <name type="common">Black yeast</name>
    <name type="synonym">Pullularia pullulans</name>
    <dbReference type="NCBI Taxonomy" id="5580"/>
    <lineage>
        <taxon>Eukaryota</taxon>
        <taxon>Fungi</taxon>
        <taxon>Dikarya</taxon>
        <taxon>Ascomycota</taxon>
        <taxon>Pezizomycotina</taxon>
        <taxon>Dothideomycetes</taxon>
        <taxon>Dothideomycetidae</taxon>
        <taxon>Dothideales</taxon>
        <taxon>Saccotheciaceae</taxon>
        <taxon>Aureobasidium</taxon>
    </lineage>
</organism>
<dbReference type="PANTHER" id="PTHR46825">
    <property type="entry name" value="D-ALANYL-D-ALANINE-CARBOXYPEPTIDASE/ENDOPEPTIDASE AMPH"/>
    <property type="match status" value="1"/>
</dbReference>
<proteinExistence type="inferred from homology"/>
<dbReference type="PANTHER" id="PTHR46825:SF14">
    <property type="entry name" value="BETA-LACTAMASE-RELATED DOMAIN-CONTAINING PROTEIN"/>
    <property type="match status" value="1"/>
</dbReference>
<evidence type="ECO:0000313" key="3">
    <source>
        <dbReference type="EMBL" id="KAK6000662.1"/>
    </source>
</evidence>
<protein>
    <recommendedName>
        <fullName evidence="2">Beta-lactamase-related domain-containing protein</fullName>
    </recommendedName>
</protein>
<keyword evidence="4" id="KW-1185">Reference proteome</keyword>